<dbReference type="Gene3D" id="1.10.45.10">
    <property type="entry name" value="Vanillyl-alcohol Oxidase, Chain A, domain 4"/>
    <property type="match status" value="1"/>
</dbReference>
<accession>A0AAD5SN75</accession>
<keyword evidence="10" id="KW-1185">Reference proteome</keyword>
<dbReference type="InterPro" id="IPR036318">
    <property type="entry name" value="FAD-bd_PCMH-like_sf"/>
</dbReference>
<protein>
    <recommendedName>
        <fullName evidence="6">D-lactate dehydrogenase (cytochrome)</fullName>
        <ecNumber evidence="6">1.1.2.4</ecNumber>
    </recommendedName>
</protein>
<dbReference type="InterPro" id="IPR016169">
    <property type="entry name" value="FAD-bd_PCMH_sub2"/>
</dbReference>
<evidence type="ECO:0000256" key="1">
    <source>
        <dbReference type="ARBA" id="ARBA00001974"/>
    </source>
</evidence>
<sequence>MRSALLRCSRRRASALIPNTVVPAAHVARALPVRRMATATAEVPQNKKTVPFTADRYPNLERDSRYKQLDAEDVAYFKSVISSPAGVITADNPEELDSFNEDWMRKYKGRSTLVLRPKTSAEVSAILRYCNEKSLAVVPQGGNTGLVGGSIPVHDEIVLSTQLLNQIRHFDEVSGILTAEAGCVLEVLDNWLAEKGYMMPLDLGAKGSCQIGGNVAANAGGLRLLRYGSLHGTVLSLEVVLADGTIMELGKPLRKDNTGYDLKQLFIGSEGTLGLITSVSILTPRRSKAVNVAVLGVESFEAVQETFKRAKGDLSEILSAFEFFDRQSFNLVLRHVQGAREPFDTQTPFYVLIETSGSNKDHDDEKLATFLESVLGDEVVADGVLAQDSTQAAAFWRMREGIPEACQTEGGNYKYDLSVPVPQLYSIVEKMREKLGSGGQYKEDGSGPVKNIIGFGHMGDGNLHLNITTSGYSEQLDKAIEPYVYEIVEENAGSISAEHGLGLMKAPYLSYSKSNEMIESMKRIKNVFDPKGILNPYKYFPTSK</sequence>
<dbReference type="InterPro" id="IPR004113">
    <property type="entry name" value="FAD-bd_oxidored_4_C"/>
</dbReference>
<dbReference type="FunFam" id="3.30.43.10:FF:000002">
    <property type="entry name" value="D-2-hydroxyglutarate dehydrogenase, mitochondrial"/>
    <property type="match status" value="1"/>
</dbReference>
<dbReference type="GO" id="GO:0005739">
    <property type="term" value="C:mitochondrion"/>
    <property type="evidence" value="ECO:0007669"/>
    <property type="project" value="TreeGrafter"/>
</dbReference>
<dbReference type="GO" id="GO:0071949">
    <property type="term" value="F:FAD binding"/>
    <property type="evidence" value="ECO:0007669"/>
    <property type="project" value="InterPro"/>
</dbReference>
<dbReference type="PANTHER" id="PTHR43716:SF1">
    <property type="entry name" value="D-2-HYDROXYGLUTARATE DEHYDROGENASE, MITOCHONDRIAL"/>
    <property type="match status" value="1"/>
</dbReference>
<feature type="domain" description="FAD-binding PCMH-type" evidence="8">
    <location>
        <begin position="107"/>
        <end position="286"/>
    </location>
</feature>
<dbReference type="SUPFAM" id="SSF55103">
    <property type="entry name" value="FAD-linked oxidases, C-terminal domain"/>
    <property type="match status" value="1"/>
</dbReference>
<dbReference type="FunFam" id="3.30.70.2740:FF:000002">
    <property type="entry name" value="D-2-hydroxyglutarate dehydrogenase mitochondrial"/>
    <property type="match status" value="1"/>
</dbReference>
<dbReference type="Proteomes" id="UP001212841">
    <property type="component" value="Unassembled WGS sequence"/>
</dbReference>
<dbReference type="InterPro" id="IPR016171">
    <property type="entry name" value="Vanillyl_alc_oxidase_C-sub2"/>
</dbReference>
<proteinExistence type="inferred from homology"/>
<comment type="caution">
    <text evidence="9">The sequence shown here is derived from an EMBL/GenBank/DDBJ whole genome shotgun (WGS) entry which is preliminary data.</text>
</comment>
<evidence type="ECO:0000256" key="5">
    <source>
        <dbReference type="ARBA" id="ARBA00023002"/>
    </source>
</evidence>
<dbReference type="Pfam" id="PF02913">
    <property type="entry name" value="FAD-oxidase_C"/>
    <property type="match status" value="1"/>
</dbReference>
<dbReference type="SUPFAM" id="SSF56176">
    <property type="entry name" value="FAD-binding/transporter-associated domain-like"/>
    <property type="match status" value="1"/>
</dbReference>
<evidence type="ECO:0000256" key="6">
    <source>
        <dbReference type="ARBA" id="ARBA00038897"/>
    </source>
</evidence>
<dbReference type="FunFam" id="1.10.45.10:FF:000001">
    <property type="entry name" value="D-lactate dehydrogenase mitochondrial"/>
    <property type="match status" value="1"/>
</dbReference>
<dbReference type="Pfam" id="PF01565">
    <property type="entry name" value="FAD_binding_4"/>
    <property type="match status" value="1"/>
</dbReference>
<evidence type="ECO:0000256" key="4">
    <source>
        <dbReference type="ARBA" id="ARBA00022827"/>
    </source>
</evidence>
<evidence type="ECO:0000259" key="8">
    <source>
        <dbReference type="PROSITE" id="PS51387"/>
    </source>
</evidence>
<dbReference type="PROSITE" id="PS51387">
    <property type="entry name" value="FAD_PCMH"/>
    <property type="match status" value="1"/>
</dbReference>
<dbReference type="FunFam" id="3.30.70.2190:FF:000001">
    <property type="entry name" value="D-2-hydroxyglutarate dehydrogenase mitochondrial"/>
    <property type="match status" value="1"/>
</dbReference>
<dbReference type="GO" id="GO:0004458">
    <property type="term" value="F:D-lactate dehydrogenase (cytochrome) activity"/>
    <property type="evidence" value="ECO:0007669"/>
    <property type="project" value="UniProtKB-EC"/>
</dbReference>
<evidence type="ECO:0000313" key="10">
    <source>
        <dbReference type="Proteomes" id="UP001212841"/>
    </source>
</evidence>
<evidence type="ECO:0000256" key="2">
    <source>
        <dbReference type="ARBA" id="ARBA00008000"/>
    </source>
</evidence>
<dbReference type="AlphaFoldDB" id="A0AAD5SN75"/>
<name>A0AAD5SN75_9FUNG</name>
<keyword evidence="4" id="KW-0274">FAD</keyword>
<dbReference type="InterPro" id="IPR016167">
    <property type="entry name" value="FAD-bd_PCMH_sub1"/>
</dbReference>
<reference evidence="9" key="1">
    <citation type="submission" date="2020-05" db="EMBL/GenBank/DDBJ databases">
        <title>Phylogenomic resolution of chytrid fungi.</title>
        <authorList>
            <person name="Stajich J.E."/>
            <person name="Amses K."/>
            <person name="Simmons R."/>
            <person name="Seto K."/>
            <person name="Myers J."/>
            <person name="Bonds A."/>
            <person name="Quandt C.A."/>
            <person name="Barry K."/>
            <person name="Liu P."/>
            <person name="Grigoriev I."/>
            <person name="Longcore J.E."/>
            <person name="James T.Y."/>
        </authorList>
    </citation>
    <scope>NUCLEOTIDE SEQUENCE</scope>
    <source>
        <strain evidence="9">JEL0318</strain>
    </source>
</reference>
<dbReference type="Gene3D" id="3.30.43.10">
    <property type="entry name" value="Uridine Diphospho-n-acetylenolpyruvylglucosamine Reductase, domain 2"/>
    <property type="match status" value="1"/>
</dbReference>
<evidence type="ECO:0000256" key="7">
    <source>
        <dbReference type="ARBA" id="ARBA00051436"/>
    </source>
</evidence>
<dbReference type="Gene3D" id="3.30.70.2190">
    <property type="match status" value="1"/>
</dbReference>
<dbReference type="Gene3D" id="3.30.70.2740">
    <property type="match status" value="1"/>
</dbReference>
<dbReference type="Gene3D" id="3.30.465.10">
    <property type="match status" value="1"/>
</dbReference>
<keyword evidence="5" id="KW-0560">Oxidoreductase</keyword>
<evidence type="ECO:0000313" key="9">
    <source>
        <dbReference type="EMBL" id="KAJ3057302.1"/>
    </source>
</evidence>
<organism evidence="9 10">
    <name type="scientific">Rhizophlyctis rosea</name>
    <dbReference type="NCBI Taxonomy" id="64517"/>
    <lineage>
        <taxon>Eukaryota</taxon>
        <taxon>Fungi</taxon>
        <taxon>Fungi incertae sedis</taxon>
        <taxon>Chytridiomycota</taxon>
        <taxon>Chytridiomycota incertae sedis</taxon>
        <taxon>Chytridiomycetes</taxon>
        <taxon>Rhizophlyctidales</taxon>
        <taxon>Rhizophlyctidaceae</taxon>
        <taxon>Rhizophlyctis</taxon>
    </lineage>
</organism>
<comment type="similarity">
    <text evidence="2">Belongs to the FAD-binding oxidoreductase/transferase type 4 family.</text>
</comment>
<dbReference type="InterPro" id="IPR006094">
    <property type="entry name" value="Oxid_FAD_bind_N"/>
</dbReference>
<dbReference type="InterPro" id="IPR016166">
    <property type="entry name" value="FAD-bd_PCMH"/>
</dbReference>
<comment type="catalytic activity">
    <reaction evidence="7">
        <text>(R)-lactate + 2 Fe(III)-[cytochrome c] = 2 Fe(II)-[cytochrome c] + pyruvate + 2 H(+)</text>
        <dbReference type="Rhea" id="RHEA:13521"/>
        <dbReference type="Rhea" id="RHEA-COMP:10350"/>
        <dbReference type="Rhea" id="RHEA-COMP:14399"/>
        <dbReference type="ChEBI" id="CHEBI:15361"/>
        <dbReference type="ChEBI" id="CHEBI:15378"/>
        <dbReference type="ChEBI" id="CHEBI:16004"/>
        <dbReference type="ChEBI" id="CHEBI:29033"/>
        <dbReference type="ChEBI" id="CHEBI:29034"/>
        <dbReference type="EC" id="1.1.2.4"/>
    </reaction>
</comment>
<gene>
    <name evidence="9" type="ORF">HK097_009255</name>
</gene>
<evidence type="ECO:0000256" key="3">
    <source>
        <dbReference type="ARBA" id="ARBA00022630"/>
    </source>
</evidence>
<comment type="cofactor">
    <cofactor evidence="1">
        <name>FAD</name>
        <dbReference type="ChEBI" id="CHEBI:57692"/>
    </cofactor>
</comment>
<dbReference type="PANTHER" id="PTHR43716">
    <property type="entry name" value="D-2-HYDROXYGLUTARATE DEHYDROGENASE, MITOCHONDRIAL"/>
    <property type="match status" value="1"/>
</dbReference>
<keyword evidence="3" id="KW-0285">Flavoprotein</keyword>
<dbReference type="FunFam" id="3.30.465.10:FF:000001">
    <property type="entry name" value="D-2-hydroxyglutarate dehydrogenase, mitochondrial"/>
    <property type="match status" value="1"/>
</dbReference>
<dbReference type="InterPro" id="IPR051264">
    <property type="entry name" value="FAD-oxidored/transferase_4"/>
</dbReference>
<dbReference type="InterPro" id="IPR016164">
    <property type="entry name" value="FAD-linked_Oxase-like_C"/>
</dbReference>
<dbReference type="EMBL" id="JADGJD010000006">
    <property type="protein sequence ID" value="KAJ3057302.1"/>
    <property type="molecule type" value="Genomic_DNA"/>
</dbReference>
<dbReference type="EC" id="1.1.2.4" evidence="6"/>